<comment type="catalytic activity">
    <reaction evidence="4">
        <text>N-terminal L-aspartyl-[protein] + L-leucyl-tRNA(Leu) = N-terminal L-leucyl-L-aspartyl-[protein] + tRNA(Leu) + H(+)</text>
        <dbReference type="Rhea" id="RHEA:50420"/>
        <dbReference type="Rhea" id="RHEA-COMP:9613"/>
        <dbReference type="Rhea" id="RHEA-COMP:9622"/>
        <dbReference type="Rhea" id="RHEA-COMP:12669"/>
        <dbReference type="Rhea" id="RHEA-COMP:12674"/>
        <dbReference type="ChEBI" id="CHEBI:15378"/>
        <dbReference type="ChEBI" id="CHEBI:64720"/>
        <dbReference type="ChEBI" id="CHEBI:78442"/>
        <dbReference type="ChEBI" id="CHEBI:78494"/>
        <dbReference type="ChEBI" id="CHEBI:133042"/>
        <dbReference type="EC" id="2.3.2.29"/>
    </reaction>
</comment>
<keyword evidence="8" id="KW-1185">Reference proteome</keyword>
<dbReference type="PIRSF" id="PIRSF037208">
    <property type="entry name" value="ATE_pro_prd"/>
    <property type="match status" value="1"/>
</dbReference>
<evidence type="ECO:0000256" key="1">
    <source>
        <dbReference type="ARBA" id="ARBA00022490"/>
    </source>
</evidence>
<dbReference type="PANTHER" id="PTHR21367:SF1">
    <property type="entry name" value="ARGINYL-TRNA--PROTEIN TRANSFERASE 1"/>
    <property type="match status" value="1"/>
</dbReference>
<evidence type="ECO:0000313" key="8">
    <source>
        <dbReference type="Proteomes" id="UP000217076"/>
    </source>
</evidence>
<accession>A0A1G7XZF8</accession>
<dbReference type="NCBIfam" id="NF002346">
    <property type="entry name" value="PRK01305.2-3"/>
    <property type="match status" value="1"/>
</dbReference>
<dbReference type="AlphaFoldDB" id="A0A1G7XZF8"/>
<evidence type="ECO:0000256" key="2">
    <source>
        <dbReference type="ARBA" id="ARBA00022679"/>
    </source>
</evidence>
<protein>
    <recommendedName>
        <fullName evidence="4">Aspartate/glutamate leucyltransferase</fullName>
        <ecNumber evidence="4">2.3.2.29</ecNumber>
    </recommendedName>
</protein>
<dbReference type="Pfam" id="PF04377">
    <property type="entry name" value="ATE_C"/>
    <property type="match status" value="1"/>
</dbReference>
<dbReference type="Proteomes" id="UP000217076">
    <property type="component" value="Unassembled WGS sequence"/>
</dbReference>
<organism evidence="7 8">
    <name type="scientific">Roseospirillum parvum</name>
    <dbReference type="NCBI Taxonomy" id="83401"/>
    <lineage>
        <taxon>Bacteria</taxon>
        <taxon>Pseudomonadati</taxon>
        <taxon>Pseudomonadota</taxon>
        <taxon>Alphaproteobacteria</taxon>
        <taxon>Rhodospirillales</taxon>
        <taxon>Rhodospirillaceae</taxon>
        <taxon>Roseospirillum</taxon>
    </lineage>
</organism>
<dbReference type="EMBL" id="FNCV01000003">
    <property type="protein sequence ID" value="SDG89612.1"/>
    <property type="molecule type" value="Genomic_DNA"/>
</dbReference>
<dbReference type="InterPro" id="IPR016181">
    <property type="entry name" value="Acyl_CoA_acyltransferase"/>
</dbReference>
<sequence length="279" mass="31945">MDQRQPARPRFFFSTAPMPCPYLPGRLERKVLTELTGTQAEPLHNQLSRAGFRRSHGIAYAPACPTCRACVPVRVVVDAFARRRTLARTFKRNADLTVRRLPARAQAEHYRLFTEYQRRRHAGSDMALMGYYEYRSMIEDSPIETCLYEFRDPAERLIAVCLADHMDDGLSAVYSFYDPEQTERSLGTHTVLWLIEHARALGLPYVYLGFWIAQSPKMSYKERFQPLEAYRPAVGWGRLDATAERSSLNEADHLTRSSRQNLEDASAGMVKPFMGQGIC</sequence>
<dbReference type="InterPro" id="IPR017138">
    <property type="entry name" value="Asp_Glu_LeuTrfase"/>
</dbReference>
<dbReference type="STRING" id="83401.SAMN05421742_103147"/>
<dbReference type="GO" id="GO:0071596">
    <property type="term" value="P:ubiquitin-dependent protein catabolic process via the N-end rule pathway"/>
    <property type="evidence" value="ECO:0007669"/>
    <property type="project" value="InterPro"/>
</dbReference>
<comment type="catalytic activity">
    <reaction evidence="4">
        <text>N-terminal L-glutamyl-[protein] + L-leucyl-tRNA(Leu) = N-terminal L-leucyl-L-glutamyl-[protein] + tRNA(Leu) + H(+)</text>
        <dbReference type="Rhea" id="RHEA:50412"/>
        <dbReference type="Rhea" id="RHEA-COMP:9613"/>
        <dbReference type="Rhea" id="RHEA-COMP:9622"/>
        <dbReference type="Rhea" id="RHEA-COMP:12664"/>
        <dbReference type="Rhea" id="RHEA-COMP:12668"/>
        <dbReference type="ChEBI" id="CHEBI:15378"/>
        <dbReference type="ChEBI" id="CHEBI:64721"/>
        <dbReference type="ChEBI" id="CHEBI:78442"/>
        <dbReference type="ChEBI" id="CHEBI:78494"/>
        <dbReference type="ChEBI" id="CHEBI:133041"/>
        <dbReference type="EC" id="2.3.2.29"/>
    </reaction>
</comment>
<evidence type="ECO:0000313" key="7">
    <source>
        <dbReference type="EMBL" id="SDG89612.1"/>
    </source>
</evidence>
<name>A0A1G7XZF8_9PROT</name>
<evidence type="ECO:0000259" key="5">
    <source>
        <dbReference type="Pfam" id="PF04376"/>
    </source>
</evidence>
<comment type="function">
    <text evidence="4">Functions in the N-end rule pathway of protein degradation where it conjugates Leu from its aminoacyl-tRNA to the N-termini of proteins containing an N-terminal aspartate or glutamate.</text>
</comment>
<reference evidence="8" key="1">
    <citation type="submission" date="2016-10" db="EMBL/GenBank/DDBJ databases">
        <authorList>
            <person name="Varghese N."/>
            <person name="Submissions S."/>
        </authorList>
    </citation>
    <scope>NUCLEOTIDE SEQUENCE [LARGE SCALE GENOMIC DNA]</scope>
    <source>
        <strain evidence="8">930I</strain>
    </source>
</reference>
<dbReference type="OrthoDB" id="9782022at2"/>
<evidence type="ECO:0000259" key="6">
    <source>
        <dbReference type="Pfam" id="PF04377"/>
    </source>
</evidence>
<dbReference type="NCBIfam" id="NF002341">
    <property type="entry name" value="PRK01305.1-1"/>
    <property type="match status" value="1"/>
</dbReference>
<dbReference type="SUPFAM" id="SSF55729">
    <property type="entry name" value="Acyl-CoA N-acyltransferases (Nat)"/>
    <property type="match status" value="1"/>
</dbReference>
<keyword evidence="2 4" id="KW-0808">Transferase</keyword>
<keyword evidence="1 4" id="KW-0963">Cytoplasm</keyword>
<gene>
    <name evidence="4" type="primary">bpt</name>
    <name evidence="7" type="ORF">SAMN05421742_103147</name>
</gene>
<proteinExistence type="inferred from homology"/>
<evidence type="ECO:0000256" key="3">
    <source>
        <dbReference type="ARBA" id="ARBA00023315"/>
    </source>
</evidence>
<dbReference type="GO" id="GO:0008914">
    <property type="term" value="F:leucyl-tRNA--protein transferase activity"/>
    <property type="evidence" value="ECO:0007669"/>
    <property type="project" value="UniProtKB-UniRule"/>
</dbReference>
<feature type="domain" description="N-end aminoacyl transferase N-terminal" evidence="5">
    <location>
        <begin position="19"/>
        <end position="85"/>
    </location>
</feature>
<dbReference type="NCBIfam" id="NF002342">
    <property type="entry name" value="PRK01305.1-3"/>
    <property type="match status" value="1"/>
</dbReference>
<keyword evidence="3 4" id="KW-0012">Acyltransferase</keyword>
<dbReference type="InterPro" id="IPR030700">
    <property type="entry name" value="N-end_Aminoacyl_Trfase"/>
</dbReference>
<evidence type="ECO:0000256" key="4">
    <source>
        <dbReference type="HAMAP-Rule" id="MF_00689"/>
    </source>
</evidence>
<dbReference type="HAMAP" id="MF_00689">
    <property type="entry name" value="Bpt"/>
    <property type="match status" value="1"/>
</dbReference>
<dbReference type="GO" id="GO:0004057">
    <property type="term" value="F:arginyl-tRNA--protein transferase activity"/>
    <property type="evidence" value="ECO:0007669"/>
    <property type="project" value="InterPro"/>
</dbReference>
<dbReference type="Pfam" id="PF04376">
    <property type="entry name" value="ATE_N"/>
    <property type="match status" value="1"/>
</dbReference>
<comment type="similarity">
    <text evidence="4">Belongs to the R-transferase family. Bpt subfamily.</text>
</comment>
<feature type="domain" description="N-end rule aminoacyl transferase C-terminal" evidence="6">
    <location>
        <begin position="108"/>
        <end position="230"/>
    </location>
</feature>
<dbReference type="InterPro" id="IPR007471">
    <property type="entry name" value="N-end_Aminoacyl_Trfase_N"/>
</dbReference>
<dbReference type="EC" id="2.3.2.29" evidence="4"/>
<dbReference type="NCBIfam" id="NF002343">
    <property type="entry name" value="PRK01305.1-4"/>
    <property type="match status" value="1"/>
</dbReference>
<comment type="subcellular location">
    <subcellularLocation>
        <location evidence="4">Cytoplasm</location>
    </subcellularLocation>
</comment>
<dbReference type="GO" id="GO:0005737">
    <property type="term" value="C:cytoplasm"/>
    <property type="evidence" value="ECO:0007669"/>
    <property type="project" value="UniProtKB-SubCell"/>
</dbReference>
<dbReference type="PANTHER" id="PTHR21367">
    <property type="entry name" value="ARGININE-TRNA-PROTEIN TRANSFERASE 1"/>
    <property type="match status" value="1"/>
</dbReference>
<dbReference type="InterPro" id="IPR007472">
    <property type="entry name" value="N-end_Aminoacyl_Trfase_C"/>
</dbReference>